<evidence type="ECO:0000259" key="1">
    <source>
        <dbReference type="PROSITE" id="PS51186"/>
    </source>
</evidence>
<name>A0ABR8WCH5_9BACL</name>
<evidence type="ECO:0000313" key="3">
    <source>
        <dbReference type="Proteomes" id="UP000658980"/>
    </source>
</evidence>
<dbReference type="PANTHER" id="PTHR43792">
    <property type="entry name" value="GNAT FAMILY, PUTATIVE (AFU_ORTHOLOGUE AFUA_3G00765)-RELATED-RELATED"/>
    <property type="match status" value="1"/>
</dbReference>
<feature type="domain" description="N-acetyltransferase" evidence="1">
    <location>
        <begin position="8"/>
        <end position="169"/>
    </location>
</feature>
<sequence>MHIQSDRLQFRNYTDEDFQFLWSLLADPEMIRYIGKGQTRNKSEALEFLYWIYRYYKENPKSGLMLLVRKEDGKRIGHAGLVAQTIEGIDELEVGYWVAKEFWGQGYAKEAAEALRDYGLHQLGEKRLISLIQPRNTASHKVAQHIGMTIEKEVILSGQNVCVYAIEKEGQNGLPAIGNGKAVVKQD</sequence>
<protein>
    <submittedName>
        <fullName evidence="2">GNAT family N-acetyltransferase</fullName>
    </submittedName>
</protein>
<gene>
    <name evidence="2" type="ORF">H9630_06180</name>
</gene>
<dbReference type="InterPro" id="IPR000182">
    <property type="entry name" value="GNAT_dom"/>
</dbReference>
<dbReference type="EMBL" id="JACSPU010000002">
    <property type="protein sequence ID" value="MBD8014406.1"/>
    <property type="molecule type" value="Genomic_DNA"/>
</dbReference>
<organism evidence="2 3">
    <name type="scientific">Planococcus wigleyi</name>
    <dbReference type="NCBI Taxonomy" id="2762216"/>
    <lineage>
        <taxon>Bacteria</taxon>
        <taxon>Bacillati</taxon>
        <taxon>Bacillota</taxon>
        <taxon>Bacilli</taxon>
        <taxon>Bacillales</taxon>
        <taxon>Caryophanaceae</taxon>
        <taxon>Planococcus</taxon>
    </lineage>
</organism>
<dbReference type="PANTHER" id="PTHR43792:SF1">
    <property type="entry name" value="N-ACETYLTRANSFERASE DOMAIN-CONTAINING PROTEIN"/>
    <property type="match status" value="1"/>
</dbReference>
<dbReference type="Gene3D" id="3.40.630.30">
    <property type="match status" value="1"/>
</dbReference>
<dbReference type="PROSITE" id="PS51186">
    <property type="entry name" value="GNAT"/>
    <property type="match status" value="1"/>
</dbReference>
<dbReference type="InterPro" id="IPR051531">
    <property type="entry name" value="N-acetyltransferase"/>
</dbReference>
<comment type="caution">
    <text evidence="2">The sequence shown here is derived from an EMBL/GenBank/DDBJ whole genome shotgun (WGS) entry which is preliminary data.</text>
</comment>
<evidence type="ECO:0000313" key="2">
    <source>
        <dbReference type="EMBL" id="MBD8014406.1"/>
    </source>
</evidence>
<dbReference type="RefSeq" id="WP_191714641.1">
    <property type="nucleotide sequence ID" value="NZ_JACSPU010000002.1"/>
</dbReference>
<proteinExistence type="predicted"/>
<keyword evidence="3" id="KW-1185">Reference proteome</keyword>
<dbReference type="SUPFAM" id="SSF55729">
    <property type="entry name" value="Acyl-CoA N-acyltransferases (Nat)"/>
    <property type="match status" value="1"/>
</dbReference>
<accession>A0ABR8WCH5</accession>
<dbReference type="Pfam" id="PF13302">
    <property type="entry name" value="Acetyltransf_3"/>
    <property type="match status" value="1"/>
</dbReference>
<dbReference type="Proteomes" id="UP000658980">
    <property type="component" value="Unassembled WGS sequence"/>
</dbReference>
<dbReference type="InterPro" id="IPR016181">
    <property type="entry name" value="Acyl_CoA_acyltransferase"/>
</dbReference>
<reference evidence="2 3" key="1">
    <citation type="submission" date="2020-08" db="EMBL/GenBank/DDBJ databases">
        <title>A Genomic Blueprint of the Chicken Gut Microbiome.</title>
        <authorList>
            <person name="Gilroy R."/>
            <person name="Ravi A."/>
            <person name="Getino M."/>
            <person name="Pursley I."/>
            <person name="Horton D.L."/>
            <person name="Alikhan N.-F."/>
            <person name="Baker D."/>
            <person name="Gharbi K."/>
            <person name="Hall N."/>
            <person name="Watson M."/>
            <person name="Adriaenssens E.M."/>
            <person name="Foster-Nyarko E."/>
            <person name="Jarju S."/>
            <person name="Secka A."/>
            <person name="Antonio M."/>
            <person name="Oren A."/>
            <person name="Chaudhuri R."/>
            <person name="La Ragione R.M."/>
            <person name="Hildebrand F."/>
            <person name="Pallen M.J."/>
        </authorList>
    </citation>
    <scope>NUCLEOTIDE SEQUENCE [LARGE SCALE GENOMIC DNA]</scope>
    <source>
        <strain evidence="2 3">Sa1BUA13</strain>
    </source>
</reference>